<organism evidence="2 3">
    <name type="scientific">Armillaria ostoyae</name>
    <name type="common">Armillaria root rot fungus</name>
    <dbReference type="NCBI Taxonomy" id="47428"/>
    <lineage>
        <taxon>Eukaryota</taxon>
        <taxon>Fungi</taxon>
        <taxon>Dikarya</taxon>
        <taxon>Basidiomycota</taxon>
        <taxon>Agaricomycotina</taxon>
        <taxon>Agaricomycetes</taxon>
        <taxon>Agaricomycetidae</taxon>
        <taxon>Agaricales</taxon>
        <taxon>Marasmiineae</taxon>
        <taxon>Physalacriaceae</taxon>
        <taxon>Armillaria</taxon>
    </lineage>
</organism>
<dbReference type="EMBL" id="FUEG01000004">
    <property type="protein sequence ID" value="SJL03765.1"/>
    <property type="molecule type" value="Genomic_DNA"/>
</dbReference>
<dbReference type="AlphaFoldDB" id="A0A284R4X9"/>
<feature type="compositionally biased region" description="Basic and acidic residues" evidence="1">
    <location>
        <begin position="12"/>
        <end position="24"/>
    </location>
</feature>
<sequence>MKDLPQSARQPARNEKFPHHKQENVHQWQSLHKAPNYKKGNDKELACHTAADKKVVGTVGRLRIYIQHLNQFNDGVRDGYALHITQRLFQLPEGIYILSDYRPKR</sequence>
<evidence type="ECO:0000313" key="3">
    <source>
        <dbReference type="Proteomes" id="UP000219338"/>
    </source>
</evidence>
<feature type="region of interest" description="Disordered" evidence="1">
    <location>
        <begin position="1"/>
        <end position="30"/>
    </location>
</feature>
<reference evidence="3" key="1">
    <citation type="journal article" date="2017" name="Nat. Ecol. Evol.">
        <title>Genome expansion and lineage-specific genetic innovations in the forest pathogenic fungi Armillaria.</title>
        <authorList>
            <person name="Sipos G."/>
            <person name="Prasanna A.N."/>
            <person name="Walter M.C."/>
            <person name="O'Connor E."/>
            <person name="Balint B."/>
            <person name="Krizsan K."/>
            <person name="Kiss B."/>
            <person name="Hess J."/>
            <person name="Varga T."/>
            <person name="Slot J."/>
            <person name="Riley R."/>
            <person name="Boka B."/>
            <person name="Rigling D."/>
            <person name="Barry K."/>
            <person name="Lee J."/>
            <person name="Mihaltcheva S."/>
            <person name="LaButti K."/>
            <person name="Lipzen A."/>
            <person name="Waldron R."/>
            <person name="Moloney N.M."/>
            <person name="Sperisen C."/>
            <person name="Kredics L."/>
            <person name="Vagvoelgyi C."/>
            <person name="Patrignani A."/>
            <person name="Fitzpatrick D."/>
            <person name="Nagy I."/>
            <person name="Doyle S."/>
            <person name="Anderson J.B."/>
            <person name="Grigoriev I.V."/>
            <person name="Gueldener U."/>
            <person name="Muensterkoetter M."/>
            <person name="Nagy L.G."/>
        </authorList>
    </citation>
    <scope>NUCLEOTIDE SEQUENCE [LARGE SCALE GENOMIC DNA]</scope>
    <source>
        <strain evidence="3">C18/9</strain>
    </source>
</reference>
<proteinExistence type="predicted"/>
<dbReference type="Proteomes" id="UP000219338">
    <property type="component" value="Unassembled WGS sequence"/>
</dbReference>
<keyword evidence="3" id="KW-1185">Reference proteome</keyword>
<evidence type="ECO:0000256" key="1">
    <source>
        <dbReference type="SAM" id="MobiDB-lite"/>
    </source>
</evidence>
<gene>
    <name evidence="2" type="ORF">ARMOST_07122</name>
</gene>
<protein>
    <submittedName>
        <fullName evidence="2">Uncharacterized protein</fullName>
    </submittedName>
</protein>
<evidence type="ECO:0000313" key="2">
    <source>
        <dbReference type="EMBL" id="SJL03765.1"/>
    </source>
</evidence>
<accession>A0A284R4X9</accession>
<name>A0A284R4X9_ARMOS</name>